<dbReference type="InterPro" id="IPR018062">
    <property type="entry name" value="HTH_AraC-typ_CS"/>
</dbReference>
<evidence type="ECO:0000313" key="5">
    <source>
        <dbReference type="EMBL" id="TPE60510.1"/>
    </source>
</evidence>
<name>A0A501XIY2_9SPHN</name>
<keyword evidence="2" id="KW-0238">DNA-binding</keyword>
<dbReference type="AlphaFoldDB" id="A0A501XIY2"/>
<dbReference type="OrthoDB" id="7285481at2"/>
<accession>A0A501XIY2</accession>
<dbReference type="InterPro" id="IPR050204">
    <property type="entry name" value="AraC_XylS_family_regulators"/>
</dbReference>
<organism evidence="5 6">
    <name type="scientific">Sandaracinobacter neustonicus</name>
    <dbReference type="NCBI Taxonomy" id="1715348"/>
    <lineage>
        <taxon>Bacteria</taxon>
        <taxon>Pseudomonadati</taxon>
        <taxon>Pseudomonadota</taxon>
        <taxon>Alphaproteobacteria</taxon>
        <taxon>Sphingomonadales</taxon>
        <taxon>Sphingosinicellaceae</taxon>
        <taxon>Sandaracinobacter</taxon>
    </lineage>
</organism>
<gene>
    <name evidence="5" type="ORF">FJQ54_10930</name>
</gene>
<dbReference type="Proteomes" id="UP000319897">
    <property type="component" value="Unassembled WGS sequence"/>
</dbReference>
<dbReference type="RefSeq" id="WP_140928446.1">
    <property type="nucleotide sequence ID" value="NZ_VFSU01000026.1"/>
</dbReference>
<evidence type="ECO:0000256" key="3">
    <source>
        <dbReference type="ARBA" id="ARBA00023163"/>
    </source>
</evidence>
<evidence type="ECO:0000256" key="1">
    <source>
        <dbReference type="ARBA" id="ARBA00023015"/>
    </source>
</evidence>
<dbReference type="InterPro" id="IPR009057">
    <property type="entry name" value="Homeodomain-like_sf"/>
</dbReference>
<dbReference type="Gene3D" id="1.10.10.60">
    <property type="entry name" value="Homeodomain-like"/>
    <property type="match status" value="1"/>
</dbReference>
<protein>
    <submittedName>
        <fullName evidence="5">Helix-turn-helix domain-containing protein</fullName>
    </submittedName>
</protein>
<sequence>MMISDGRSQPFLARSVRSNDLDEFSAVIPGGTFGAVALTDQQAFSATVRIVDFGRGLYLRSVQTLGALGIRSSFENDDEETITYLFPAFGSPGLTVDGREVGPGQVITRQRGDTPYFRTAGPQELSVLIVRPDILLKTLSAFGGKDRLRLLQAPARSGAIEPGRLARLKSRHRELTRLQQDWGLADMPATARAVEIVRGEITALVADALLSGETRVDHKARQLQTRSMARIERFIDGARGSAAGLQEMCEATGLALRTVEAIARDRTGMSAQAYFRCRRLGFAREDLLRPTRATSVTDVALHNGFAHFGRFAAYYREAYGETPSETLRRASR</sequence>
<dbReference type="PROSITE" id="PS01124">
    <property type="entry name" value="HTH_ARAC_FAMILY_2"/>
    <property type="match status" value="1"/>
</dbReference>
<keyword evidence="3" id="KW-0804">Transcription</keyword>
<evidence type="ECO:0000259" key="4">
    <source>
        <dbReference type="PROSITE" id="PS01124"/>
    </source>
</evidence>
<dbReference type="GO" id="GO:0003700">
    <property type="term" value="F:DNA-binding transcription factor activity"/>
    <property type="evidence" value="ECO:0007669"/>
    <property type="project" value="InterPro"/>
</dbReference>
<dbReference type="SUPFAM" id="SSF46689">
    <property type="entry name" value="Homeodomain-like"/>
    <property type="match status" value="1"/>
</dbReference>
<comment type="caution">
    <text evidence="5">The sequence shown here is derived from an EMBL/GenBank/DDBJ whole genome shotgun (WGS) entry which is preliminary data.</text>
</comment>
<proteinExistence type="predicted"/>
<dbReference type="InterPro" id="IPR018060">
    <property type="entry name" value="HTH_AraC"/>
</dbReference>
<dbReference type="GO" id="GO:0043565">
    <property type="term" value="F:sequence-specific DNA binding"/>
    <property type="evidence" value="ECO:0007669"/>
    <property type="project" value="InterPro"/>
</dbReference>
<evidence type="ECO:0000313" key="6">
    <source>
        <dbReference type="Proteomes" id="UP000319897"/>
    </source>
</evidence>
<evidence type="ECO:0000256" key="2">
    <source>
        <dbReference type="ARBA" id="ARBA00023125"/>
    </source>
</evidence>
<feature type="domain" description="HTH araC/xylS-type" evidence="4">
    <location>
        <begin position="229"/>
        <end position="329"/>
    </location>
</feature>
<dbReference type="Pfam" id="PF12833">
    <property type="entry name" value="HTH_18"/>
    <property type="match status" value="1"/>
</dbReference>
<dbReference type="EMBL" id="VFSU01000026">
    <property type="protein sequence ID" value="TPE60510.1"/>
    <property type="molecule type" value="Genomic_DNA"/>
</dbReference>
<keyword evidence="1" id="KW-0805">Transcription regulation</keyword>
<keyword evidence="6" id="KW-1185">Reference proteome</keyword>
<dbReference type="SMART" id="SM00342">
    <property type="entry name" value="HTH_ARAC"/>
    <property type="match status" value="1"/>
</dbReference>
<reference evidence="5 6" key="1">
    <citation type="submission" date="2019-06" db="EMBL/GenBank/DDBJ databases">
        <authorList>
            <person name="Lee I."/>
            <person name="Jang G.I."/>
            <person name="Hwang C.Y."/>
        </authorList>
    </citation>
    <scope>NUCLEOTIDE SEQUENCE [LARGE SCALE GENOMIC DNA]</scope>
    <source>
        <strain evidence="5 6">PAMC 28131</strain>
    </source>
</reference>
<dbReference type="PANTHER" id="PTHR46796">
    <property type="entry name" value="HTH-TYPE TRANSCRIPTIONAL ACTIVATOR RHAS-RELATED"/>
    <property type="match status" value="1"/>
</dbReference>
<dbReference type="PROSITE" id="PS00041">
    <property type="entry name" value="HTH_ARAC_FAMILY_1"/>
    <property type="match status" value="1"/>
</dbReference>
<dbReference type="PANTHER" id="PTHR46796:SF12">
    <property type="entry name" value="HTH-TYPE DNA-BINDING TRANSCRIPTIONAL ACTIVATOR EUTR"/>
    <property type="match status" value="1"/>
</dbReference>